<evidence type="ECO:0000313" key="1">
    <source>
        <dbReference type="EMBL" id="KAF8428906.1"/>
    </source>
</evidence>
<organism evidence="1 2">
    <name type="scientific">Boletus edulis BED1</name>
    <dbReference type="NCBI Taxonomy" id="1328754"/>
    <lineage>
        <taxon>Eukaryota</taxon>
        <taxon>Fungi</taxon>
        <taxon>Dikarya</taxon>
        <taxon>Basidiomycota</taxon>
        <taxon>Agaricomycotina</taxon>
        <taxon>Agaricomycetes</taxon>
        <taxon>Agaricomycetidae</taxon>
        <taxon>Boletales</taxon>
        <taxon>Boletineae</taxon>
        <taxon>Boletaceae</taxon>
        <taxon>Boletoideae</taxon>
        <taxon>Boletus</taxon>
    </lineage>
</organism>
<keyword evidence="2" id="KW-1185">Reference proteome</keyword>
<sequence>MHATVRAHSCLTPGILGVMAIGHTRLTRNLFFTFVGWGLSTSRRGFQSLAVAGDDDSCRPVEHKTRHLCGRTQVSQSLKVVVIRWKKSSS</sequence>
<evidence type="ECO:0000313" key="2">
    <source>
        <dbReference type="Proteomes" id="UP001194468"/>
    </source>
</evidence>
<reference evidence="1" key="2">
    <citation type="journal article" date="2020" name="Nat. Commun.">
        <title>Large-scale genome sequencing of mycorrhizal fungi provides insights into the early evolution of symbiotic traits.</title>
        <authorList>
            <person name="Miyauchi S."/>
            <person name="Kiss E."/>
            <person name="Kuo A."/>
            <person name="Drula E."/>
            <person name="Kohler A."/>
            <person name="Sanchez-Garcia M."/>
            <person name="Morin E."/>
            <person name="Andreopoulos B."/>
            <person name="Barry K.W."/>
            <person name="Bonito G."/>
            <person name="Buee M."/>
            <person name="Carver A."/>
            <person name="Chen C."/>
            <person name="Cichocki N."/>
            <person name="Clum A."/>
            <person name="Culley D."/>
            <person name="Crous P.W."/>
            <person name="Fauchery L."/>
            <person name="Girlanda M."/>
            <person name="Hayes R.D."/>
            <person name="Keri Z."/>
            <person name="LaButti K."/>
            <person name="Lipzen A."/>
            <person name="Lombard V."/>
            <person name="Magnuson J."/>
            <person name="Maillard F."/>
            <person name="Murat C."/>
            <person name="Nolan M."/>
            <person name="Ohm R.A."/>
            <person name="Pangilinan J."/>
            <person name="Pereira M.F."/>
            <person name="Perotto S."/>
            <person name="Peter M."/>
            <person name="Pfister S."/>
            <person name="Riley R."/>
            <person name="Sitrit Y."/>
            <person name="Stielow J.B."/>
            <person name="Szollosi G."/>
            <person name="Zifcakova L."/>
            <person name="Stursova M."/>
            <person name="Spatafora J.W."/>
            <person name="Tedersoo L."/>
            <person name="Vaario L.M."/>
            <person name="Yamada A."/>
            <person name="Yan M."/>
            <person name="Wang P."/>
            <person name="Xu J."/>
            <person name="Bruns T."/>
            <person name="Baldrian P."/>
            <person name="Vilgalys R."/>
            <person name="Dunand C."/>
            <person name="Henrissat B."/>
            <person name="Grigoriev I.V."/>
            <person name="Hibbett D."/>
            <person name="Nagy L.G."/>
            <person name="Martin F.M."/>
        </authorList>
    </citation>
    <scope>NUCLEOTIDE SEQUENCE</scope>
    <source>
        <strain evidence="1">BED1</strain>
    </source>
</reference>
<proteinExistence type="predicted"/>
<name>A0AAD4G8P5_BOLED</name>
<accession>A0AAD4G8P5</accession>
<dbReference type="AlphaFoldDB" id="A0AAD4G8P5"/>
<gene>
    <name evidence="1" type="ORF">L210DRAFT_81353</name>
</gene>
<protein>
    <submittedName>
        <fullName evidence="1">Uncharacterized protein</fullName>
    </submittedName>
</protein>
<dbReference type="EMBL" id="WHUW01000070">
    <property type="protein sequence ID" value="KAF8428906.1"/>
    <property type="molecule type" value="Genomic_DNA"/>
</dbReference>
<comment type="caution">
    <text evidence="1">The sequence shown here is derived from an EMBL/GenBank/DDBJ whole genome shotgun (WGS) entry which is preliminary data.</text>
</comment>
<dbReference type="Proteomes" id="UP001194468">
    <property type="component" value="Unassembled WGS sequence"/>
</dbReference>
<reference evidence="1" key="1">
    <citation type="submission" date="2019-10" db="EMBL/GenBank/DDBJ databases">
        <authorList>
            <consortium name="DOE Joint Genome Institute"/>
            <person name="Kuo A."/>
            <person name="Miyauchi S."/>
            <person name="Kiss E."/>
            <person name="Drula E."/>
            <person name="Kohler A."/>
            <person name="Sanchez-Garcia M."/>
            <person name="Andreopoulos B."/>
            <person name="Barry K.W."/>
            <person name="Bonito G."/>
            <person name="Buee M."/>
            <person name="Carver A."/>
            <person name="Chen C."/>
            <person name="Cichocki N."/>
            <person name="Clum A."/>
            <person name="Culley D."/>
            <person name="Crous P.W."/>
            <person name="Fauchery L."/>
            <person name="Girlanda M."/>
            <person name="Hayes R."/>
            <person name="Keri Z."/>
            <person name="LaButti K."/>
            <person name="Lipzen A."/>
            <person name="Lombard V."/>
            <person name="Magnuson J."/>
            <person name="Maillard F."/>
            <person name="Morin E."/>
            <person name="Murat C."/>
            <person name="Nolan M."/>
            <person name="Ohm R."/>
            <person name="Pangilinan J."/>
            <person name="Pereira M."/>
            <person name="Perotto S."/>
            <person name="Peter M."/>
            <person name="Riley R."/>
            <person name="Sitrit Y."/>
            <person name="Stielow B."/>
            <person name="Szollosi G."/>
            <person name="Zifcakova L."/>
            <person name="Stursova M."/>
            <person name="Spatafora J.W."/>
            <person name="Tedersoo L."/>
            <person name="Vaario L.-M."/>
            <person name="Yamada A."/>
            <person name="Yan M."/>
            <person name="Wang P."/>
            <person name="Xu J."/>
            <person name="Bruns T."/>
            <person name="Baldrian P."/>
            <person name="Vilgalys R."/>
            <person name="Henrissat B."/>
            <person name="Grigoriev I.V."/>
            <person name="Hibbett D."/>
            <person name="Nagy L.G."/>
            <person name="Martin F.M."/>
        </authorList>
    </citation>
    <scope>NUCLEOTIDE SEQUENCE</scope>
    <source>
        <strain evidence="1">BED1</strain>
    </source>
</reference>